<reference evidence="3" key="1">
    <citation type="submission" date="2021-02" db="EMBL/GenBank/DDBJ databases">
        <authorList>
            <person name="Nowell W R."/>
        </authorList>
    </citation>
    <scope>NUCLEOTIDE SEQUENCE</scope>
</reference>
<sequence>MTSNEVSVANVQLPITISSFTKHSIHLYILRSTTIDETFKIRAFLNNEYKYTFRRIESFNEQERTGPYIYRADVDLYLDTQDRPHIKLENGQVPIFSYRIRLSRKIPHSDTTFRDYNDDKERTFENLRTTVHYFLFDVHFTKNIVDAAPGSNVSFWSQLCLYTYYILRHQIYPTFRVLTEQFIRSAQEDKRKLVTADVNEIFQDCFTYSLYALSVEAREGVVNKIIICMMGILPIAKSNFDVKSHFTVNFTLAMTGTLREHFDKVFATVNQDEWPLFRDGLVLFMSIEFLIKAGDTMTLIHRMKNEQCKKDLANVLLQRLEELQRPIIGLNWTDLFALVDQNILTLKQIELTESIPIYITSLIQILEIEKNSSTLQDQVIRQFDNLIFESRLSVNLDSIIFLLNFSQVDTAESSEVEKEILLVVNRAIESSIQLRARIKDYLYSLTITTQHFRDIHLIVSSISKSIILYLIKKRDLLMHLFSHAHTSYSYEFFKQWCLSFLIFDDPINDQNNQDYKDLLKQWLNQVNRNPDIKMKIIMDVDTFINAFVNEHHYRLIFIEHMITFCFQQASIYTVISGSLIHVRNELFLNQFRKYFASTQLVISQEKLKQLQNPLNPLYHLIRIYTQVKGQSALINELIQLTSRQIKFEVNEILRDTFERPTRTACVYAVLFDNCFENTTLRQMIIDQLLALWNSWEEEGFRANQLQNWKKFTNEERQIVKRIWDYVGEKAEKQYQIDSLIDRQGREMEEKIQIKEKIIKCLEIYCEHACDKEIFFNLLAEIDDQLRSRVVRSIRISEEIQTLVPLAERLNPLEKLHAWQTFLAKHQKIAARNRSSPTTTDSASSCASDDETLSPDERTTLDKEAITNDLPSSPPPIRSNSRNYFAVDRRTCIEILTECIDILDIFGDCLKTICSNWTRLPLSELLNFFPDLQYIDHDFAILKPLLQPDISDKLKSILDYWKNREHIHHICRGYINLISNLQKPADTLCEHLRKITELHHKSQCFKCWTHYQYYLSKFSAQCSKEFLDFLSQYSVSYDLIAFLNLLPSTDVDNLLQAVNDWDEILINTRTVLDFVMLKRFFVLFNQEISPTDATIEQAQAAFLKIFENEQFKSLNLFSCFQTCSASLPSIKRIHLELTDKELSKRTHISDLMRKITFHFTVQANRFDIDVQPQSMGFSDLSELRDRARLIEYSTNKKNQFLVDVDRDIKERRAFVEFVETVEKILKNFSSLNIAGHPSVVDYLAPNRSFTCVNCNYQELTEFSIQLDTLLESWQTDLCQMYEKHLDLTYFSHQQIWVIEDYLYNRTEPLTTKHAGYHLLKYIGIEPNTIRSEYLPVKGNNPTERLKNIGKILTAQRTKMDLSVKQESINIKKVYVAETSNEGILRTILSLFKITETPCLVNHLFYCAEETSWMEMRAFAYRCFYSQQLHQLIRPELLSSSIQDRFTRLIKQFMEENPQRYFRLGLITTVSSTHLQLINGLRTLQIVLTIHDQDMLNELGLKEIIQKSIDENCTLVTSRINGLGKTSLIQNEIRKKGKIYIKFPISGDIDVDNIAERLCNYGNQLTSARAALHIDIGAINNMKQLNELLYCLLLFRGFRFKQIAVYVPIDIPIYIELDSSPAPIDIREKVVLLKFIKTNHIEHIDWNTFRIHDPSAVRLIIRYLQAIDDGTIREHCITEDPNIDIDLLKGINRLKATFLLGKDLEYITWTKLSIFISVYYRLFSGFSRCGYFFPDLIPEPQLRLDILQSFLKSSNQFTSMCVERVRKNQRSVSTNDAAVSFSEAIVSWDDTEPFTVVFSATNDPLFIYKQPTDVPQSLVRTFQLYMEETTNQKNLKLTDVFPDYNHFTHVQFFLKLASLSKKYFYKAICTKCYSQYEYNSLPYCTKCNISDTLFRPFSSQTEDIIKFQEKIAAQIQQEYVLTPDNYLKMLLIYLRVESGLPVLIMGETGCGKTALIQFLCQKILDDEIEIFRIHAGVTSEQIIETIGKLSDKALQCRAQNKRLWVFLDEFNTTPNIGLIKEITCERTLLGKPIPENMVLLGACNPQRRKEVDKNVNINIGIKKDVYEMQRLKDACGISLLYTVVPIPETMLEYVWDYGYLSDSVEREYIRTMLNTCKSLTKDRNLFNLTVEAISVSQKFFRQHEDVSSVSLRDVARFCRLYNWFQQSIIDREGADKFTDKLSSLLERSSLMALVLCYYFRLSSPDERKKYTNQMEETLKSVLKDRSHISNYLVKLLDIEQKKLIDRMKLPPGTAKNRALKDNIFVLLISIVNRIPVIICGKPGCSKTSAVQIVISNLKGNKSTDPYFQTLPELVTVSYQGSQNCTSESIIKVFQRADKYLNAKSNANILPVIVFDEIGLAELSPHNPLKVLHSKLEVETCQYGFVGLSNWRLDASKMNRALYLSCPDPDIEDLTLTAKTIFDALVPSDGQIARIDPSIIEALAIAYNKLYTFFTTHVEQQNNANYFGLRDFYSLIKGVVNDLIKSTDDDQSYQYIRQQLIINFDGVYDASQFLWNRFCEHLNRTHLIEQYRSPSFKQLLDLRLTSRQGRYLMLIAENEGVIDYVERYIIVKHQLLPVRTLIGSCFSGDFVSGTTYTEKYNHRVLMDIILYAETNVTLVMRRMGHLYDNLYDLFNQNFAVSGTKKYCRIALGALYHPHCLVNDDFYCVVFVRREDLNKCDPPFLNRFEKHIIDMKSLVHERHWSVNDQLLNELLSLRPTNMNKYFPLLQHLFVDYSNDYLCNLVIDAFNYLNLSVDDETNTDEIISYCKEKLIRTSSFDLPIVLSLQGDGTHPFIDQYYDIHTNLNFQLVLSQALKEDVLPNQIIYTYTQIFHMIDYQCDEIEEMKLNTYKTEVELTNKIKEHYQKQDQIRLLIIRVDYHQEHEHILLLKHILLNSKVSPTNRSVWLIFHLQRHMLNQTTNEVLFNGWSTLMINDLNEHKLVPKSVLLNPSYHDLVTHPHFLLSECLFNELIDRCLTKFRYTVTQKDLLSKINLRRNQIIEHLTIIIDSQSLRSIIQENLLKLLDKITLTRFSDWRHDLLTNGIIIGTCRSFNDALQYIISQYYESYLLLLLYHFENASLIDAFFFLCKNRSSYPLNKIWFDCLNSILKTIDTTIINLEVIEMPLIFDLHLPCARMEYENIRLIRQSISERREEEDLNEEDLIAKAIRQLRTKSIYSSNLDSIFTDPDLFKYYYDDQLSLMLDEAKIYQLPSAFVQRLLLTNPMRTLDDRLKHLLIDYNELFEILRLLEISTKVINEDDFNQLFTQQFIVRDDTNTKFPKNESVFYTLMLTGERFCLIPPKSELVDQESFQCDGDPFIEVSLMNLIELLVLPLTIDRVHNIEQLTTTYSLVAQSILGLKHYSVNNLEKLRSFISLVRCITTIIPTNNALSVFKEAIRYAGFDATFVTCDDIHKFITQLERIISANDKNANQTVVQRTLLKLESEFLKNWLADHSDEYLNILSLMSKSDNNLWQYSAKIFTYIDQELRLLPMSRDSHGQMPTMDNYEYVNEDLKELSSEYQRLDKYLCKLNDSSRKIEHIMAARIHMLLILPINKKELIEDVVNSEFAHFEENIRTIQSISNDSGITLVCLIAWVKYYAQLYAFMLINDIHHSILEDIDKLLTRDDFLLCSTIKLFIIKQLCQMSSIKLDDLRKIIFNRNVTWLKPMIAISTGQNTHDTRRIFTLPIPLFEHHQEFVRISRILTQDAARDKVRKLINECQTSQSTFYCFLIWFIHYYTRFYLNDDLQSNDYYHELIKNELSQEVIHCFERIGYKFLVLLCTNFDNTSYFHLHPKLTTDEVHQRLVALHIVALLLSYKTLAHTSYLSTLFFDGNLRTPEDYTTHFQTSVCLPGLLSSNPIITQMMDVRTTVKERLDQGQIYEPGKFVFRCSEECDWMFFFINCGVPVDQSQCPMCKKQIGAAQYGVLIERDPPQIRMNIEDGFQFINNYIEKYNRTPRYGYHNLTSAKQSNEYEKSDHLNRSISYRFMHMITHASLLFLHELSLLPNLKLPSPDHFQEHFEKDYSLLRHQITDNDQCFIWLYKLINHMLDKNLILKGFMNTNEKVVQLEKLLEEKVLFNHIESVANEINQYKTAYAEYVRQQDAEATLGDYVDEIFQDESMYPLLTFFNVTNIYTSNPIIEFRNKLQTIPYGDEIYPVTTFLMKRLVDYANIQHLYPIVAFTNYLIEKFNHRIKRNEASETPIAYYLTHGTDCETINALYEDFVHGWYHLNFTEVRYGCQTANFELPKAKEDFATHTKLAMVLLNTTKDNSSILLAGCLRTIAELQNEIVHFFHNRILNDGSNNRYQENSIPIQSIRPEHTLYLDENVISTKLITDGFTLNYQYGKSQDIIYDFEEIELFLRNMIGCLPLIDTEKLRFLNYQFELYSENTALINDVRQRIKQELFKENDRMKYKNLINSMQNDDMLHYLGSLDYVFTYLRNMDDGTADESMTIQTFVEKHIRTSACLNDHVLQRPPFATIHLKYIIDLYELIEESVFDHVVRHYVKRTLTEESFDVAERITLVKQFSQMTFKKETIALSLRDIHVWIAILKRLMVRVLSNTNVALDVPIQIYLERTDLWTGNITEGDIQTFEVTEQILLQHTYVILKGLETERDKSLLVNHSDQQTPPQTDHLQSSETQLIRAQTWHNDKISDVRTTIRVIKPDQNPGKKRRV</sequence>
<feature type="compositionally biased region" description="Basic and acidic residues" evidence="1">
    <location>
        <begin position="854"/>
        <end position="865"/>
    </location>
</feature>
<feature type="domain" description="AAA+ ATPase" evidence="2">
    <location>
        <begin position="2270"/>
        <end position="2414"/>
    </location>
</feature>
<evidence type="ECO:0000259" key="2">
    <source>
        <dbReference type="SMART" id="SM00382"/>
    </source>
</evidence>
<comment type="caution">
    <text evidence="3">The sequence shown here is derived from an EMBL/GenBank/DDBJ whole genome shotgun (WGS) entry which is preliminary data.</text>
</comment>
<proteinExistence type="predicted"/>
<dbReference type="GO" id="GO:0004842">
    <property type="term" value="F:ubiquitin-protein transferase activity"/>
    <property type="evidence" value="ECO:0007669"/>
    <property type="project" value="InterPro"/>
</dbReference>
<dbReference type="InterPro" id="IPR027417">
    <property type="entry name" value="P-loop_NTPase"/>
</dbReference>
<dbReference type="Pfam" id="PF12775">
    <property type="entry name" value="AAA_7"/>
    <property type="match status" value="1"/>
</dbReference>
<dbReference type="InterPro" id="IPR031248">
    <property type="entry name" value="RNF213"/>
</dbReference>
<evidence type="ECO:0000256" key="1">
    <source>
        <dbReference type="SAM" id="MobiDB-lite"/>
    </source>
</evidence>
<evidence type="ECO:0000313" key="4">
    <source>
        <dbReference type="Proteomes" id="UP000663852"/>
    </source>
</evidence>
<protein>
    <recommendedName>
        <fullName evidence="2">AAA+ ATPase domain-containing protein</fullName>
    </recommendedName>
</protein>
<feature type="compositionally biased region" description="Low complexity" evidence="1">
    <location>
        <begin position="834"/>
        <end position="846"/>
    </location>
</feature>
<dbReference type="PANTHER" id="PTHR22605:SF1">
    <property type="entry name" value="RZ-TYPE DOMAIN-CONTAINING PROTEIN"/>
    <property type="match status" value="1"/>
</dbReference>
<organism evidence="3 4">
    <name type="scientific">Adineta ricciae</name>
    <name type="common">Rotifer</name>
    <dbReference type="NCBI Taxonomy" id="249248"/>
    <lineage>
        <taxon>Eukaryota</taxon>
        <taxon>Metazoa</taxon>
        <taxon>Spiralia</taxon>
        <taxon>Gnathifera</taxon>
        <taxon>Rotifera</taxon>
        <taxon>Eurotatoria</taxon>
        <taxon>Bdelloidea</taxon>
        <taxon>Adinetida</taxon>
        <taxon>Adinetidae</taxon>
        <taxon>Adineta</taxon>
    </lineage>
</organism>
<accession>A0A815D711</accession>
<dbReference type="SMART" id="SM00382">
    <property type="entry name" value="AAA"/>
    <property type="match status" value="2"/>
</dbReference>
<feature type="region of interest" description="Disordered" evidence="1">
    <location>
        <begin position="832"/>
        <end position="876"/>
    </location>
</feature>
<evidence type="ECO:0000313" key="3">
    <source>
        <dbReference type="EMBL" id="CAF1289640.1"/>
    </source>
</evidence>
<dbReference type="Gene3D" id="3.40.50.300">
    <property type="entry name" value="P-loop containing nucleotide triphosphate hydrolases"/>
    <property type="match status" value="2"/>
</dbReference>
<dbReference type="InterPro" id="IPR003593">
    <property type="entry name" value="AAA+_ATPase"/>
</dbReference>
<dbReference type="Proteomes" id="UP000663852">
    <property type="component" value="Unassembled WGS sequence"/>
</dbReference>
<dbReference type="CDD" id="cd00009">
    <property type="entry name" value="AAA"/>
    <property type="match status" value="1"/>
</dbReference>
<name>A0A815D711_ADIRI</name>
<dbReference type="SUPFAM" id="SSF52540">
    <property type="entry name" value="P-loop containing nucleoside triphosphate hydrolases"/>
    <property type="match status" value="2"/>
</dbReference>
<feature type="domain" description="AAA+ ATPase" evidence="2">
    <location>
        <begin position="1936"/>
        <end position="2061"/>
    </location>
</feature>
<gene>
    <name evidence="3" type="ORF">EDS130_LOCUS30013</name>
</gene>
<dbReference type="EMBL" id="CAJNOJ010000207">
    <property type="protein sequence ID" value="CAF1289640.1"/>
    <property type="molecule type" value="Genomic_DNA"/>
</dbReference>
<dbReference type="GO" id="GO:0016887">
    <property type="term" value="F:ATP hydrolysis activity"/>
    <property type="evidence" value="ECO:0007669"/>
    <property type="project" value="InterPro"/>
</dbReference>
<dbReference type="OrthoDB" id="2400221at2759"/>
<dbReference type="PANTHER" id="PTHR22605">
    <property type="entry name" value="RZ-TYPE DOMAIN-CONTAINING PROTEIN"/>
    <property type="match status" value="1"/>
</dbReference>